<organism evidence="5 6">
    <name type="scientific">Acidithiobacillus marinus</name>
    <dbReference type="NCBI Taxonomy" id="187490"/>
    <lineage>
        <taxon>Bacteria</taxon>
        <taxon>Pseudomonadati</taxon>
        <taxon>Pseudomonadota</taxon>
        <taxon>Acidithiobacillia</taxon>
        <taxon>Acidithiobacillales</taxon>
        <taxon>Acidithiobacillaceae</taxon>
        <taxon>Acidithiobacillus</taxon>
    </lineage>
</organism>
<reference evidence="5 6" key="1">
    <citation type="submission" date="2017-03" db="EMBL/GenBank/DDBJ databases">
        <title>Draft genime sequence of the acidophilic sulfur-oxidizing bacterium Acidithiobacillus sp. SH, isolated from seawater.</title>
        <authorList>
            <person name="Sharmin S."/>
            <person name="Tokuhisa M."/>
            <person name="Kanao T."/>
            <person name="Kamimura K."/>
        </authorList>
    </citation>
    <scope>NUCLEOTIDE SEQUENCE [LARGE SCALE GENOMIC DNA]</scope>
    <source>
        <strain evidence="5 6">SH</strain>
    </source>
</reference>
<evidence type="ECO:0000256" key="3">
    <source>
        <dbReference type="ARBA" id="ARBA00023163"/>
    </source>
</evidence>
<dbReference type="PROSITE" id="PS50943">
    <property type="entry name" value="HTH_CROC1"/>
    <property type="match status" value="1"/>
</dbReference>
<dbReference type="Pfam" id="PF15731">
    <property type="entry name" value="MqsA_antitoxin"/>
    <property type="match status" value="1"/>
</dbReference>
<keyword evidence="3" id="KW-0804">Transcription</keyword>
<dbReference type="InterPro" id="IPR022453">
    <property type="entry name" value="Znf_MqsA-type"/>
</dbReference>
<dbReference type="InterPro" id="IPR010982">
    <property type="entry name" value="Lambda_DNA-bd_dom_sf"/>
</dbReference>
<dbReference type="InterPro" id="IPR052359">
    <property type="entry name" value="HTH-type_reg/antitoxin"/>
</dbReference>
<dbReference type="NCBIfam" id="TIGR03830">
    <property type="entry name" value="CxxCG_CxxCG_HTH"/>
    <property type="match status" value="1"/>
</dbReference>
<dbReference type="InParanoid" id="A0A2I1DJ95"/>
<evidence type="ECO:0000313" key="6">
    <source>
        <dbReference type="Proteomes" id="UP000234329"/>
    </source>
</evidence>
<dbReference type="GO" id="GO:0003677">
    <property type="term" value="F:DNA binding"/>
    <property type="evidence" value="ECO:0007669"/>
    <property type="project" value="UniProtKB-KW"/>
</dbReference>
<dbReference type="InterPro" id="IPR032758">
    <property type="entry name" value="MqsA/HigA-2"/>
</dbReference>
<accession>A0A2I1DJ95</accession>
<dbReference type="InterPro" id="IPR001387">
    <property type="entry name" value="Cro/C1-type_HTH"/>
</dbReference>
<evidence type="ECO:0000256" key="2">
    <source>
        <dbReference type="ARBA" id="ARBA00023125"/>
    </source>
</evidence>
<feature type="domain" description="HTH cro/C1-type" evidence="4">
    <location>
        <begin position="77"/>
        <end position="130"/>
    </location>
</feature>
<dbReference type="Proteomes" id="UP000234329">
    <property type="component" value="Unassembled WGS sequence"/>
</dbReference>
<proteinExistence type="predicted"/>
<evidence type="ECO:0000256" key="1">
    <source>
        <dbReference type="ARBA" id="ARBA00023015"/>
    </source>
</evidence>
<keyword evidence="2" id="KW-0238">DNA-binding</keyword>
<dbReference type="Gene3D" id="3.10.20.860">
    <property type="match status" value="1"/>
</dbReference>
<dbReference type="OrthoDB" id="7349669at2"/>
<dbReference type="FunCoup" id="A0A2I1DJ95">
    <property type="interactions" value="30"/>
</dbReference>
<evidence type="ECO:0000259" key="4">
    <source>
        <dbReference type="PROSITE" id="PS50943"/>
    </source>
</evidence>
<name>A0A2I1DJ95_9PROT</name>
<dbReference type="SUPFAM" id="SSF47413">
    <property type="entry name" value="lambda repressor-like DNA-binding domains"/>
    <property type="match status" value="1"/>
</dbReference>
<sequence length="136" mass="15571">MTMTRQCMSCGHHGMVRDEDHQEHLRFNGESVVLTGLTGWFCPVCGDGELDPESSVRFATVQDDLIHRARARQREEIRRIRKKLRLTQSEAAKLTGGGRNAFSRYERGEVSPMPAVLHLLHLLDRHPELLQEIERG</sequence>
<protein>
    <recommendedName>
        <fullName evidence="4">HTH cro/C1-type domain-containing protein</fullName>
    </recommendedName>
</protein>
<dbReference type="EMBL" id="MXAV01000044">
    <property type="protein sequence ID" value="PKY09939.1"/>
    <property type="molecule type" value="Genomic_DNA"/>
</dbReference>
<dbReference type="CDD" id="cd00093">
    <property type="entry name" value="HTH_XRE"/>
    <property type="match status" value="1"/>
</dbReference>
<keyword evidence="6" id="KW-1185">Reference proteome</keyword>
<gene>
    <name evidence="5" type="ORF">B1757_11600</name>
</gene>
<comment type="caution">
    <text evidence="5">The sequence shown here is derived from an EMBL/GenBank/DDBJ whole genome shotgun (WGS) entry which is preliminary data.</text>
</comment>
<dbReference type="SMART" id="SM00530">
    <property type="entry name" value="HTH_XRE"/>
    <property type="match status" value="1"/>
</dbReference>
<dbReference type="NCBIfam" id="TIGR03831">
    <property type="entry name" value="YgiT_finger"/>
    <property type="match status" value="1"/>
</dbReference>
<dbReference type="PANTHER" id="PTHR36511">
    <property type="entry name" value="MERR FAMILY BACTERIAL REGULATORY PROTEIN"/>
    <property type="match status" value="1"/>
</dbReference>
<keyword evidence="1" id="KW-0805">Transcription regulation</keyword>
<evidence type="ECO:0000313" key="5">
    <source>
        <dbReference type="EMBL" id="PKY09939.1"/>
    </source>
</evidence>
<dbReference type="InterPro" id="IPR022452">
    <property type="entry name" value="MqsA"/>
</dbReference>
<dbReference type="PANTHER" id="PTHR36511:SF4">
    <property type="entry name" value="ANTITOXIN MQSA"/>
    <property type="match status" value="1"/>
</dbReference>
<dbReference type="Gene3D" id="1.10.260.40">
    <property type="entry name" value="lambda repressor-like DNA-binding domains"/>
    <property type="match status" value="1"/>
</dbReference>
<dbReference type="AlphaFoldDB" id="A0A2I1DJ95"/>